<feature type="transmembrane region" description="Helical" evidence="1">
    <location>
        <begin position="366"/>
        <end position="383"/>
    </location>
</feature>
<evidence type="ECO:0008006" key="4">
    <source>
        <dbReference type="Google" id="ProtNLM"/>
    </source>
</evidence>
<proteinExistence type="predicted"/>
<organism evidence="2 3">
    <name type="scientific">Candidatus Brocadia carolinensis</name>
    <dbReference type="NCBI Taxonomy" id="1004156"/>
    <lineage>
        <taxon>Bacteria</taxon>
        <taxon>Pseudomonadati</taxon>
        <taxon>Planctomycetota</taxon>
        <taxon>Candidatus Brocadiia</taxon>
        <taxon>Candidatus Brocadiales</taxon>
        <taxon>Candidatus Brocadiaceae</taxon>
        <taxon>Candidatus Brocadia</taxon>
    </lineage>
</organism>
<sequence length="384" mass="45246">MIVKKKLERVEKEGWYSIELTPEILAKSVSALNDIRLYRLMDKDAVEIPYLLEWLGNKIEEKEVSLELINNTYIQKCCSYVTLKFHDKRSINKIKLEVAEEIFDKTLKIEGSVDNVEWFTIKENLRIVGFRSNKHSYKYTTLDFPLSEYNYFRLVFDDEHSPRVTVVTTYAYETHYIEGSYCELGINEWEKIDKKDEKTTEIIMYFHYKYFIDNVLIEPKIDKVFYRNLNIYYPGSIIKTPKGDIENWTLLNTTVFSSKETKPIDCHNIQANKIKVEIINNDNVPLEIVNVKAFGEECRLVAQLPVANNLFLVYGKDNERTPRYDLIHFKDKIPPELKTISLGPEIKIEKDSGKEEKKKPLLTNKLWLWGSMMVIIILIAFFFI</sequence>
<dbReference type="Proteomes" id="UP000189681">
    <property type="component" value="Unassembled WGS sequence"/>
</dbReference>
<evidence type="ECO:0000313" key="3">
    <source>
        <dbReference type="Proteomes" id="UP000189681"/>
    </source>
</evidence>
<evidence type="ECO:0000313" key="2">
    <source>
        <dbReference type="EMBL" id="OOP55744.1"/>
    </source>
</evidence>
<evidence type="ECO:0000256" key="1">
    <source>
        <dbReference type="SAM" id="Phobius"/>
    </source>
</evidence>
<accession>A0A1V4ARK3</accession>
<dbReference type="AlphaFoldDB" id="A0A1V4ARK3"/>
<dbReference type="STRING" id="1004156.AYP45_12935"/>
<reference evidence="2 3" key="1">
    <citation type="journal article" date="2017" name="Water Res.">
        <title>Discovery and metagenomic analysis of an anammox bacterial enrichment related to Candidatus "Brocadia caroliniensis" in a full-scale glycerol-fed nitritation-denitritation separate centrate treatment process.</title>
        <authorList>
            <person name="Park H."/>
            <person name="Brotto A.C."/>
            <person name="van Loosdrecht M.C."/>
            <person name="Chandran K."/>
        </authorList>
    </citation>
    <scope>NUCLEOTIDE SEQUENCE [LARGE SCALE GENOMIC DNA]</scope>
    <source>
        <strain evidence="2">26THWARD</strain>
    </source>
</reference>
<name>A0A1V4ARK3_9BACT</name>
<keyword evidence="1" id="KW-0812">Transmembrane</keyword>
<comment type="caution">
    <text evidence="2">The sequence shown here is derived from an EMBL/GenBank/DDBJ whole genome shotgun (WGS) entry which is preliminary data.</text>
</comment>
<keyword evidence="1" id="KW-1133">Transmembrane helix</keyword>
<gene>
    <name evidence="2" type="ORF">AYP45_12935</name>
</gene>
<dbReference type="EMBL" id="AYTS01000120">
    <property type="protein sequence ID" value="OOP55744.1"/>
    <property type="molecule type" value="Genomic_DNA"/>
</dbReference>
<keyword evidence="1" id="KW-0472">Membrane</keyword>
<protein>
    <recommendedName>
        <fullName evidence="4">DUF3999 family protein</fullName>
    </recommendedName>
</protein>